<dbReference type="AlphaFoldDB" id="A0A1Q3B3W6"/>
<dbReference type="Proteomes" id="UP000187406">
    <property type="component" value="Unassembled WGS sequence"/>
</dbReference>
<gene>
    <name evidence="1" type="ORF">CFOL_v3_06026</name>
</gene>
<dbReference type="EMBL" id="BDDD01000259">
    <property type="protein sequence ID" value="GAV62503.1"/>
    <property type="molecule type" value="Genomic_DNA"/>
</dbReference>
<comment type="caution">
    <text evidence="1">The sequence shown here is derived from an EMBL/GenBank/DDBJ whole genome shotgun (WGS) entry which is preliminary data.</text>
</comment>
<dbReference type="OrthoDB" id="1888602at2759"/>
<accession>A0A1Q3B3W6</accession>
<dbReference type="STRING" id="3775.A0A1Q3B3W6"/>
<reference evidence="2" key="1">
    <citation type="submission" date="2016-04" db="EMBL/GenBank/DDBJ databases">
        <title>Cephalotus genome sequencing.</title>
        <authorList>
            <person name="Fukushima K."/>
            <person name="Hasebe M."/>
            <person name="Fang X."/>
        </authorList>
    </citation>
    <scope>NUCLEOTIDE SEQUENCE [LARGE SCALE GENOMIC DNA]</scope>
    <source>
        <strain evidence="2">cv. St1</strain>
    </source>
</reference>
<dbReference type="PANTHER" id="PTHR31973:SF187">
    <property type="entry name" value="MUTATOR TRANSPOSASE MUDRA PROTEIN"/>
    <property type="match status" value="1"/>
</dbReference>
<keyword evidence="2" id="KW-1185">Reference proteome</keyword>
<organism evidence="1 2">
    <name type="scientific">Cephalotus follicularis</name>
    <name type="common">Albany pitcher plant</name>
    <dbReference type="NCBI Taxonomy" id="3775"/>
    <lineage>
        <taxon>Eukaryota</taxon>
        <taxon>Viridiplantae</taxon>
        <taxon>Streptophyta</taxon>
        <taxon>Embryophyta</taxon>
        <taxon>Tracheophyta</taxon>
        <taxon>Spermatophyta</taxon>
        <taxon>Magnoliopsida</taxon>
        <taxon>eudicotyledons</taxon>
        <taxon>Gunneridae</taxon>
        <taxon>Pentapetalae</taxon>
        <taxon>rosids</taxon>
        <taxon>fabids</taxon>
        <taxon>Oxalidales</taxon>
        <taxon>Cephalotaceae</taxon>
        <taxon>Cephalotus</taxon>
    </lineage>
</organism>
<proteinExistence type="predicted"/>
<evidence type="ECO:0000313" key="2">
    <source>
        <dbReference type="Proteomes" id="UP000187406"/>
    </source>
</evidence>
<evidence type="ECO:0000313" key="1">
    <source>
        <dbReference type="EMBL" id="GAV62503.1"/>
    </source>
</evidence>
<sequence length="111" mass="12334">ILAKEYNVTAHPKQLYREKTKAMENEWAFAEAYSKLYKYADIVKDTNPGSTVKIFICYGTSKRGFAQGCRPFLGLDGCHLKSPFGGVLLCATVMDGKQGLFPVAFAIVEME</sequence>
<dbReference type="PANTHER" id="PTHR31973">
    <property type="entry name" value="POLYPROTEIN, PUTATIVE-RELATED"/>
    <property type="match status" value="1"/>
</dbReference>
<feature type="non-terminal residue" evidence="1">
    <location>
        <position position="111"/>
    </location>
</feature>
<dbReference type="InParanoid" id="A0A1Q3B3W6"/>
<feature type="non-terminal residue" evidence="1">
    <location>
        <position position="1"/>
    </location>
</feature>
<name>A0A1Q3B3W6_CEPFO</name>
<protein>
    <submittedName>
        <fullName evidence="1">Uncharacterized protein</fullName>
    </submittedName>
</protein>